<evidence type="ECO:0000313" key="2">
    <source>
        <dbReference type="EMBL" id="KAJ4441015.1"/>
    </source>
</evidence>
<dbReference type="EMBL" id="JAJSOF020000015">
    <property type="protein sequence ID" value="KAJ4441015.1"/>
    <property type="molecule type" value="Genomic_DNA"/>
</dbReference>
<organism evidence="2 3">
    <name type="scientific">Periplaneta americana</name>
    <name type="common">American cockroach</name>
    <name type="synonym">Blatta americana</name>
    <dbReference type="NCBI Taxonomy" id="6978"/>
    <lineage>
        <taxon>Eukaryota</taxon>
        <taxon>Metazoa</taxon>
        <taxon>Ecdysozoa</taxon>
        <taxon>Arthropoda</taxon>
        <taxon>Hexapoda</taxon>
        <taxon>Insecta</taxon>
        <taxon>Pterygota</taxon>
        <taxon>Neoptera</taxon>
        <taxon>Polyneoptera</taxon>
        <taxon>Dictyoptera</taxon>
        <taxon>Blattodea</taxon>
        <taxon>Blattoidea</taxon>
        <taxon>Blattidae</taxon>
        <taxon>Blattinae</taxon>
        <taxon>Periplaneta</taxon>
    </lineage>
</organism>
<name>A0ABQ8T5R3_PERAM</name>
<keyword evidence="1" id="KW-0812">Transmembrane</keyword>
<evidence type="ECO:0000256" key="1">
    <source>
        <dbReference type="SAM" id="Phobius"/>
    </source>
</evidence>
<sequence length="76" mass="8564">MTGLCEGGNEPPDRTIAEDALLWVVQHLVSSEEYLSLFIVLYVVTLFIMGKYWAGVVRKMRQEEFSGGHSVAYLLV</sequence>
<reference evidence="2 3" key="1">
    <citation type="journal article" date="2022" name="Allergy">
        <title>Genome assembly and annotation of Periplaneta americana reveal a comprehensive cockroach allergen profile.</title>
        <authorList>
            <person name="Wang L."/>
            <person name="Xiong Q."/>
            <person name="Saelim N."/>
            <person name="Wang L."/>
            <person name="Nong W."/>
            <person name="Wan A.T."/>
            <person name="Shi M."/>
            <person name="Liu X."/>
            <person name="Cao Q."/>
            <person name="Hui J.H.L."/>
            <person name="Sookrung N."/>
            <person name="Leung T.F."/>
            <person name="Tungtrongchitr A."/>
            <person name="Tsui S.K.W."/>
        </authorList>
    </citation>
    <scope>NUCLEOTIDE SEQUENCE [LARGE SCALE GENOMIC DNA]</scope>
    <source>
        <strain evidence="2">PWHHKU_190912</strain>
    </source>
</reference>
<feature type="transmembrane region" description="Helical" evidence="1">
    <location>
        <begin position="34"/>
        <end position="54"/>
    </location>
</feature>
<proteinExistence type="predicted"/>
<protein>
    <submittedName>
        <fullName evidence="2">Uncharacterized protein</fullName>
    </submittedName>
</protein>
<dbReference type="Proteomes" id="UP001148838">
    <property type="component" value="Unassembled WGS sequence"/>
</dbReference>
<keyword evidence="1" id="KW-0472">Membrane</keyword>
<gene>
    <name evidence="2" type="ORF">ANN_10864</name>
</gene>
<comment type="caution">
    <text evidence="2">The sequence shown here is derived from an EMBL/GenBank/DDBJ whole genome shotgun (WGS) entry which is preliminary data.</text>
</comment>
<keyword evidence="3" id="KW-1185">Reference proteome</keyword>
<evidence type="ECO:0000313" key="3">
    <source>
        <dbReference type="Proteomes" id="UP001148838"/>
    </source>
</evidence>
<keyword evidence="1" id="KW-1133">Transmembrane helix</keyword>
<accession>A0ABQ8T5R3</accession>